<sequence>MLTCKEMVARSSDYLDGELTLGGRLLARQHLLFCRNCRRFIKQMRLAQAAVRALPEAPVPDADALAKDLAAQRRAQDKR</sequence>
<dbReference type="InterPro" id="IPR041916">
    <property type="entry name" value="Anti_sigma_zinc_sf"/>
</dbReference>
<evidence type="ECO:0000313" key="3">
    <source>
        <dbReference type="Proteomes" id="UP000471751"/>
    </source>
</evidence>
<dbReference type="EMBL" id="JAAHBT010000092">
    <property type="protein sequence ID" value="NES10016.1"/>
    <property type="molecule type" value="Genomic_DNA"/>
</dbReference>
<dbReference type="InterPro" id="IPR027383">
    <property type="entry name" value="Znf_put"/>
</dbReference>
<accession>A0A6I5RQU8</accession>
<name>A0A6I5RQU8_9PSED</name>
<evidence type="ECO:0000313" key="2">
    <source>
        <dbReference type="EMBL" id="NES10016.1"/>
    </source>
</evidence>
<protein>
    <submittedName>
        <fullName evidence="2">Zf-HC2 domain-containing protein</fullName>
    </submittedName>
</protein>
<organism evidence="2 3">
    <name type="scientific">Pseudomonas laurentiana</name>
    <dbReference type="NCBI Taxonomy" id="2364649"/>
    <lineage>
        <taxon>Bacteria</taxon>
        <taxon>Pseudomonadati</taxon>
        <taxon>Pseudomonadota</taxon>
        <taxon>Gammaproteobacteria</taxon>
        <taxon>Pseudomonadales</taxon>
        <taxon>Pseudomonadaceae</taxon>
        <taxon>Pseudomonas</taxon>
    </lineage>
</organism>
<proteinExistence type="predicted"/>
<feature type="domain" description="Putative zinc-finger" evidence="1">
    <location>
        <begin position="4"/>
        <end position="38"/>
    </location>
</feature>
<dbReference type="AlphaFoldDB" id="A0A6I5RQU8"/>
<dbReference type="Pfam" id="PF13490">
    <property type="entry name" value="zf-HC2"/>
    <property type="match status" value="1"/>
</dbReference>
<dbReference type="Gene3D" id="1.10.10.1320">
    <property type="entry name" value="Anti-sigma factor, zinc-finger domain"/>
    <property type="match status" value="1"/>
</dbReference>
<keyword evidence="3" id="KW-1185">Reference proteome</keyword>
<evidence type="ECO:0000259" key="1">
    <source>
        <dbReference type="Pfam" id="PF13490"/>
    </source>
</evidence>
<reference evidence="2 3" key="1">
    <citation type="submission" date="2020-02" db="EMBL/GenBank/DDBJ databases">
        <title>Broccoli isolated Pseudomonas sp.</title>
        <authorList>
            <person name="Fujikawa T."/>
            <person name="Sawada H."/>
        </authorList>
    </citation>
    <scope>NUCLEOTIDE SEQUENCE [LARGE SCALE GENOMIC DNA]</scope>
    <source>
        <strain evidence="2 3">JCM 32154</strain>
    </source>
</reference>
<dbReference type="RefSeq" id="WP_163935416.1">
    <property type="nucleotide sequence ID" value="NZ_BMQU01000025.1"/>
</dbReference>
<dbReference type="Proteomes" id="UP000471751">
    <property type="component" value="Unassembled WGS sequence"/>
</dbReference>
<comment type="caution">
    <text evidence="2">The sequence shown here is derived from an EMBL/GenBank/DDBJ whole genome shotgun (WGS) entry which is preliminary data.</text>
</comment>
<gene>
    <name evidence="2" type="ORF">G3O07_10125</name>
</gene>